<evidence type="ECO:0000313" key="1">
    <source>
        <dbReference type="EMBL" id="MCU6744936.1"/>
    </source>
</evidence>
<reference evidence="1 2" key="1">
    <citation type="journal article" date="2021" name="ISME Commun">
        <title>Automated analysis of genomic sequences facilitates high-throughput and comprehensive description of bacteria.</title>
        <authorList>
            <person name="Hitch T.C.A."/>
        </authorList>
    </citation>
    <scope>NUCLEOTIDE SEQUENCE [LARGE SCALE GENOMIC DNA]</scope>
    <source>
        <strain evidence="1 2">Sanger_18</strain>
    </source>
</reference>
<dbReference type="EMBL" id="JAOQKJ010000008">
    <property type="protein sequence ID" value="MCU6744936.1"/>
    <property type="molecule type" value="Genomic_DNA"/>
</dbReference>
<keyword evidence="2" id="KW-1185">Reference proteome</keyword>
<dbReference type="RefSeq" id="WP_262575052.1">
    <property type="nucleotide sequence ID" value="NZ_JAOQKJ010000008.1"/>
</dbReference>
<organism evidence="1 2">
    <name type="scientific">Suilimivivens aceti</name>
    <dbReference type="NCBI Taxonomy" id="2981774"/>
    <lineage>
        <taxon>Bacteria</taxon>
        <taxon>Bacillati</taxon>
        <taxon>Bacillota</taxon>
        <taxon>Clostridia</taxon>
        <taxon>Lachnospirales</taxon>
        <taxon>Lachnospiraceae</taxon>
        <taxon>Suilimivivens</taxon>
    </lineage>
</organism>
<protein>
    <recommendedName>
        <fullName evidence="3">Peptidase C39-like domain-containing protein</fullName>
    </recommendedName>
</protein>
<proteinExistence type="predicted"/>
<gene>
    <name evidence="1" type="ORF">OCV77_10570</name>
</gene>
<dbReference type="Proteomes" id="UP001652432">
    <property type="component" value="Unassembled WGS sequence"/>
</dbReference>
<evidence type="ECO:0000313" key="2">
    <source>
        <dbReference type="Proteomes" id="UP001652432"/>
    </source>
</evidence>
<evidence type="ECO:0008006" key="3">
    <source>
        <dbReference type="Google" id="ProtNLM"/>
    </source>
</evidence>
<comment type="caution">
    <text evidence="1">The sequence shown here is derived from an EMBL/GenBank/DDBJ whole genome shotgun (WGS) entry which is preliminary data.</text>
</comment>
<accession>A0ABT2T4J2</accession>
<name>A0ABT2T4J2_9FIRM</name>
<sequence>MEVQVRLQNNYIQVLREENGAKTFGGDQGFFAKTAQADKKEKRKRSSGCGVIALSDMLFYLGRKRKELQIWPSSFYEQKELTEAEYRKWFEESYRMLLGIPFSSGVSSLWMTFRINLFFQKRKSPYRAFWGFRISRIHERTMQMLQQDIPVILCIPVMLLPWDKRDGLRFYGKEELENGKISGSKAQVSGHFVVVTGILSEKEELYYEISSWGRKYYMKRKDYEKLCRSHFLGNILGNILVITARKGLFRN</sequence>